<evidence type="ECO:0000313" key="1">
    <source>
        <dbReference type="EMBL" id="KNE73390.1"/>
    </source>
</evidence>
<dbReference type="OrthoDB" id="10593055at2759"/>
<proteinExistence type="predicted"/>
<gene>
    <name evidence="1" type="ORF">AMAG_17586</name>
</gene>
<dbReference type="VEuPathDB" id="FungiDB:AMAG_17586"/>
<accession>A0A0L0TFA9</accession>
<reference evidence="2" key="2">
    <citation type="submission" date="2009-11" db="EMBL/GenBank/DDBJ databases">
        <title>The Genome Sequence of Allomyces macrogynus strain ATCC 38327.</title>
        <authorList>
            <consortium name="The Broad Institute Genome Sequencing Platform"/>
            <person name="Russ C."/>
            <person name="Cuomo C."/>
            <person name="Shea T."/>
            <person name="Young S.K."/>
            <person name="Zeng Q."/>
            <person name="Koehrsen M."/>
            <person name="Haas B."/>
            <person name="Borodovsky M."/>
            <person name="Guigo R."/>
            <person name="Alvarado L."/>
            <person name="Berlin A."/>
            <person name="Borenstein D."/>
            <person name="Chen Z."/>
            <person name="Engels R."/>
            <person name="Freedman E."/>
            <person name="Gellesch M."/>
            <person name="Goldberg J."/>
            <person name="Griggs A."/>
            <person name="Gujja S."/>
            <person name="Heiman D."/>
            <person name="Hepburn T."/>
            <person name="Howarth C."/>
            <person name="Jen D."/>
            <person name="Larson L."/>
            <person name="Lewis B."/>
            <person name="Mehta T."/>
            <person name="Park D."/>
            <person name="Pearson M."/>
            <person name="Roberts A."/>
            <person name="Saif S."/>
            <person name="Shenoy N."/>
            <person name="Sisk P."/>
            <person name="Stolte C."/>
            <person name="Sykes S."/>
            <person name="Walk T."/>
            <person name="White J."/>
            <person name="Yandava C."/>
            <person name="Burger G."/>
            <person name="Gray M.W."/>
            <person name="Holland P.W.H."/>
            <person name="King N."/>
            <person name="Lang F.B.F."/>
            <person name="Roger A.J."/>
            <person name="Ruiz-Trillo I."/>
            <person name="Lander E."/>
            <person name="Nusbaum C."/>
        </authorList>
    </citation>
    <scope>NUCLEOTIDE SEQUENCE [LARGE SCALE GENOMIC DNA]</scope>
    <source>
        <strain evidence="2">ATCC 38327</strain>
    </source>
</reference>
<keyword evidence="2" id="KW-1185">Reference proteome</keyword>
<name>A0A0L0TFA9_ALLM3</name>
<dbReference type="Proteomes" id="UP000054350">
    <property type="component" value="Unassembled WGS sequence"/>
</dbReference>
<evidence type="ECO:0000313" key="2">
    <source>
        <dbReference type="Proteomes" id="UP000054350"/>
    </source>
</evidence>
<sequence length="183" mass="20565">MFHLLEMVLPVMAQLIDTGAQYGCAPMVMLHHNLLVHVHVGWSPFHVRLVELWNSPVVHMVLPLLNSKWANKDVDVIEMLDDEMCKQVACHFAMVLAPTWDVIKTMKLLIAVDAPAANVLCKTWRDVVHWHYPMLLAKGHDADDNDDVKLEFVDAVTDQDPLPQAGTTATGQDCHCQCKSYAC</sequence>
<reference evidence="1 2" key="1">
    <citation type="submission" date="2009-11" db="EMBL/GenBank/DDBJ databases">
        <title>Annotation of Allomyces macrogynus ATCC 38327.</title>
        <authorList>
            <consortium name="The Broad Institute Genome Sequencing Platform"/>
            <person name="Russ C."/>
            <person name="Cuomo C."/>
            <person name="Burger G."/>
            <person name="Gray M.W."/>
            <person name="Holland P.W.H."/>
            <person name="King N."/>
            <person name="Lang F.B.F."/>
            <person name="Roger A.J."/>
            <person name="Ruiz-Trillo I."/>
            <person name="Young S.K."/>
            <person name="Zeng Q."/>
            <person name="Gargeya S."/>
            <person name="Fitzgerald M."/>
            <person name="Haas B."/>
            <person name="Abouelleil A."/>
            <person name="Alvarado L."/>
            <person name="Arachchi H.M."/>
            <person name="Berlin A."/>
            <person name="Chapman S.B."/>
            <person name="Gearin G."/>
            <person name="Goldberg J."/>
            <person name="Griggs A."/>
            <person name="Gujja S."/>
            <person name="Hansen M."/>
            <person name="Heiman D."/>
            <person name="Howarth C."/>
            <person name="Larimer J."/>
            <person name="Lui A."/>
            <person name="MacDonald P.J.P."/>
            <person name="McCowen C."/>
            <person name="Montmayeur A."/>
            <person name="Murphy C."/>
            <person name="Neiman D."/>
            <person name="Pearson M."/>
            <person name="Priest M."/>
            <person name="Roberts A."/>
            <person name="Saif S."/>
            <person name="Shea T."/>
            <person name="Sisk P."/>
            <person name="Stolte C."/>
            <person name="Sykes S."/>
            <person name="Wortman J."/>
            <person name="Nusbaum C."/>
            <person name="Birren B."/>
        </authorList>
    </citation>
    <scope>NUCLEOTIDE SEQUENCE [LARGE SCALE GENOMIC DNA]</scope>
    <source>
        <strain evidence="1 2">ATCC 38327</strain>
    </source>
</reference>
<dbReference type="AlphaFoldDB" id="A0A0L0TFA9"/>
<dbReference type="EMBL" id="GG745401">
    <property type="protein sequence ID" value="KNE73390.1"/>
    <property type="molecule type" value="Genomic_DNA"/>
</dbReference>
<protein>
    <submittedName>
        <fullName evidence="1">Uncharacterized protein</fullName>
    </submittedName>
</protein>
<organism evidence="1 2">
    <name type="scientific">Allomyces macrogynus (strain ATCC 38327)</name>
    <name type="common">Allomyces javanicus var. macrogynus</name>
    <dbReference type="NCBI Taxonomy" id="578462"/>
    <lineage>
        <taxon>Eukaryota</taxon>
        <taxon>Fungi</taxon>
        <taxon>Fungi incertae sedis</taxon>
        <taxon>Blastocladiomycota</taxon>
        <taxon>Blastocladiomycetes</taxon>
        <taxon>Blastocladiales</taxon>
        <taxon>Blastocladiaceae</taxon>
        <taxon>Allomyces</taxon>
    </lineage>
</organism>